<dbReference type="SUPFAM" id="SSF52218">
    <property type="entry name" value="Flavoproteins"/>
    <property type="match status" value="1"/>
</dbReference>
<dbReference type="GO" id="GO:0010181">
    <property type="term" value="F:FMN binding"/>
    <property type="evidence" value="ECO:0007669"/>
    <property type="project" value="InterPro"/>
</dbReference>
<dbReference type="KEGG" id="sfk:KY5_6107"/>
<evidence type="ECO:0000259" key="1">
    <source>
        <dbReference type="PROSITE" id="PS50902"/>
    </source>
</evidence>
<proteinExistence type="predicted"/>
<dbReference type="PANTHER" id="PTHR30546">
    <property type="entry name" value="FLAVODOXIN-RELATED PROTEIN WRBA-RELATED"/>
    <property type="match status" value="1"/>
</dbReference>
<feature type="domain" description="Flavodoxin-like" evidence="1">
    <location>
        <begin position="7"/>
        <end position="155"/>
    </location>
</feature>
<protein>
    <submittedName>
        <fullName evidence="2">Multimeric flavodoxin WrbA</fullName>
    </submittedName>
</protein>
<keyword evidence="3" id="KW-1185">Reference proteome</keyword>
<dbReference type="Gene3D" id="3.10.450.50">
    <property type="match status" value="1"/>
</dbReference>
<dbReference type="InterPro" id="IPR037401">
    <property type="entry name" value="SnoaL-like"/>
</dbReference>
<dbReference type="GO" id="GO:0003955">
    <property type="term" value="F:NAD(P)H dehydrogenase (quinone) activity"/>
    <property type="evidence" value="ECO:0007669"/>
    <property type="project" value="TreeGrafter"/>
</dbReference>
<dbReference type="SUPFAM" id="SSF54427">
    <property type="entry name" value="NTF2-like"/>
    <property type="match status" value="1"/>
</dbReference>
<dbReference type="Gene3D" id="3.40.50.360">
    <property type="match status" value="1"/>
</dbReference>
<accession>A0A291QI54</accession>
<dbReference type="PROSITE" id="PS50902">
    <property type="entry name" value="FLAVODOXIN_LIKE"/>
    <property type="match status" value="1"/>
</dbReference>
<dbReference type="InterPro" id="IPR029039">
    <property type="entry name" value="Flavoprotein-like_sf"/>
</dbReference>
<evidence type="ECO:0000313" key="3">
    <source>
        <dbReference type="Proteomes" id="UP000221011"/>
    </source>
</evidence>
<dbReference type="Pfam" id="PF12680">
    <property type="entry name" value="SnoaL_2"/>
    <property type="match status" value="1"/>
</dbReference>
<dbReference type="Proteomes" id="UP000221011">
    <property type="component" value="Chromosome"/>
</dbReference>
<dbReference type="Pfam" id="PF00258">
    <property type="entry name" value="Flavodoxin_1"/>
    <property type="match status" value="1"/>
</dbReference>
<gene>
    <name evidence="2" type="ORF">KY5_6107</name>
</gene>
<dbReference type="GO" id="GO:0016020">
    <property type="term" value="C:membrane"/>
    <property type="evidence" value="ECO:0007669"/>
    <property type="project" value="TreeGrafter"/>
</dbReference>
<organism evidence="2 3">
    <name type="scientific">Streptomyces formicae</name>
    <dbReference type="NCBI Taxonomy" id="1616117"/>
    <lineage>
        <taxon>Bacteria</taxon>
        <taxon>Bacillati</taxon>
        <taxon>Actinomycetota</taxon>
        <taxon>Actinomycetes</taxon>
        <taxon>Kitasatosporales</taxon>
        <taxon>Streptomycetaceae</taxon>
        <taxon>Streptomyces</taxon>
    </lineage>
</organism>
<dbReference type="EMBL" id="CP022685">
    <property type="protein sequence ID" value="ATL31125.1"/>
    <property type="molecule type" value="Genomic_DNA"/>
</dbReference>
<name>A0A291QI54_9ACTN</name>
<dbReference type="InterPro" id="IPR032710">
    <property type="entry name" value="NTF2-like_dom_sf"/>
</dbReference>
<dbReference type="PANTHER" id="PTHR30546:SF23">
    <property type="entry name" value="FLAVOPROTEIN-LIKE PROTEIN YCP4-RELATED"/>
    <property type="match status" value="1"/>
</dbReference>
<dbReference type="AlphaFoldDB" id="A0A291QI54"/>
<evidence type="ECO:0000313" key="2">
    <source>
        <dbReference type="EMBL" id="ATL31125.1"/>
    </source>
</evidence>
<sequence>MSTKPTVAIAYYSGYGHTDVLAQAVKDGATDAGAEVTLVRVDTITDEQWQVLDDADAIIFGSPTYMGSAAGKFHVFAESTSKRWAGAAWRDKLGAGFTNAACKAGDKHSTLAYFATLGAQHQMNWVNLGLHPGWHTSTESENDLNRLGYFNGAAASTPADLPPQDVSKADVATAEYLGARVAEQTAIVLAGRAAASTAATDTVVDAFFAAFGSGDVEGTVALFADEVDFRVSGAPNVPWTGARSAKGELAEFFGTFGQVLTLPESFELTGRVTEGEHAVVTARCVFGVLATGRKFTNHYALHFTVSEGRVSRYHMYEDSHAIAEAFAA</sequence>
<reference evidence="2 3" key="1">
    <citation type="submission" date="2017-08" db="EMBL/GenBank/DDBJ databases">
        <title>Complete Genome Sequence of Streptomyces formicae KY5, the formicamycin producer.</title>
        <authorList>
            <person name="Holmes N.A."/>
            <person name="Devine R."/>
            <person name="Qin Z."/>
            <person name="Seipke R.F."/>
            <person name="Wilkinson B."/>
            <person name="Hutchings M.I."/>
        </authorList>
    </citation>
    <scope>NUCLEOTIDE SEQUENCE [LARGE SCALE GENOMIC DNA]</scope>
    <source>
        <strain evidence="2 3">KY5</strain>
    </source>
</reference>
<dbReference type="InterPro" id="IPR008254">
    <property type="entry name" value="Flavodoxin/NO_synth"/>
</dbReference>